<feature type="chain" id="PRO_5014322080" evidence="1">
    <location>
        <begin position="17"/>
        <end position="160"/>
    </location>
</feature>
<feature type="signal peptide" evidence="1">
    <location>
        <begin position="1"/>
        <end position="16"/>
    </location>
</feature>
<dbReference type="GeneID" id="36591728"/>
<gene>
    <name evidence="2" type="ORF">K444DRAFT_633712</name>
</gene>
<sequence>MKLLLTLILLSSSVLALPCAANSPDAGCAVAIPVRDVAVIDSANIEVRTKGLSPNLKSSLESAAIIKRDFNDIPTPVQPNAVYRLLGAVSFTVTQIAPGILEMAVRNQLTRGVTAGLSYTEGSDQEATSTSVGPRSVQMLRIYPPRNFGGSFEITANRMS</sequence>
<accession>A0A2J6SVL3</accession>
<dbReference type="EMBL" id="KZ613856">
    <property type="protein sequence ID" value="PMD54807.1"/>
    <property type="molecule type" value="Genomic_DNA"/>
</dbReference>
<dbReference type="RefSeq" id="XP_024731711.1">
    <property type="nucleotide sequence ID" value="XM_024883651.1"/>
</dbReference>
<dbReference type="AlphaFoldDB" id="A0A2J6SVL3"/>
<reference evidence="2 3" key="1">
    <citation type="submission" date="2016-04" db="EMBL/GenBank/DDBJ databases">
        <title>A degradative enzymes factory behind the ericoid mycorrhizal symbiosis.</title>
        <authorList>
            <consortium name="DOE Joint Genome Institute"/>
            <person name="Martino E."/>
            <person name="Morin E."/>
            <person name="Grelet G."/>
            <person name="Kuo A."/>
            <person name="Kohler A."/>
            <person name="Daghino S."/>
            <person name="Barry K."/>
            <person name="Choi C."/>
            <person name="Cichocki N."/>
            <person name="Clum A."/>
            <person name="Copeland A."/>
            <person name="Hainaut M."/>
            <person name="Haridas S."/>
            <person name="Labutti K."/>
            <person name="Lindquist E."/>
            <person name="Lipzen A."/>
            <person name="Khouja H.-R."/>
            <person name="Murat C."/>
            <person name="Ohm R."/>
            <person name="Olson A."/>
            <person name="Spatafora J."/>
            <person name="Veneault-Fourrey C."/>
            <person name="Henrissat B."/>
            <person name="Grigoriev I."/>
            <person name="Martin F."/>
            <person name="Perotto S."/>
        </authorList>
    </citation>
    <scope>NUCLEOTIDE SEQUENCE [LARGE SCALE GENOMIC DNA]</scope>
    <source>
        <strain evidence="2 3">E</strain>
    </source>
</reference>
<dbReference type="InParanoid" id="A0A2J6SVL3"/>
<evidence type="ECO:0000256" key="1">
    <source>
        <dbReference type="SAM" id="SignalP"/>
    </source>
</evidence>
<protein>
    <submittedName>
        <fullName evidence="2">Uncharacterized protein</fullName>
    </submittedName>
</protein>
<evidence type="ECO:0000313" key="3">
    <source>
        <dbReference type="Proteomes" id="UP000235371"/>
    </source>
</evidence>
<keyword evidence="3" id="KW-1185">Reference proteome</keyword>
<organism evidence="2 3">
    <name type="scientific">Hyaloscypha bicolor E</name>
    <dbReference type="NCBI Taxonomy" id="1095630"/>
    <lineage>
        <taxon>Eukaryota</taxon>
        <taxon>Fungi</taxon>
        <taxon>Dikarya</taxon>
        <taxon>Ascomycota</taxon>
        <taxon>Pezizomycotina</taxon>
        <taxon>Leotiomycetes</taxon>
        <taxon>Helotiales</taxon>
        <taxon>Hyaloscyphaceae</taxon>
        <taxon>Hyaloscypha</taxon>
        <taxon>Hyaloscypha bicolor</taxon>
    </lineage>
</organism>
<dbReference type="Proteomes" id="UP000235371">
    <property type="component" value="Unassembled WGS sequence"/>
</dbReference>
<evidence type="ECO:0000313" key="2">
    <source>
        <dbReference type="EMBL" id="PMD54807.1"/>
    </source>
</evidence>
<keyword evidence="1" id="KW-0732">Signal</keyword>
<proteinExistence type="predicted"/>
<name>A0A2J6SVL3_9HELO</name>